<dbReference type="GO" id="GO:0006281">
    <property type="term" value="P:DNA repair"/>
    <property type="evidence" value="ECO:0007669"/>
    <property type="project" value="UniProtKB-KW"/>
</dbReference>
<comment type="similarity">
    <text evidence="3">Belongs to the phD/YefM antitoxin family.</text>
</comment>
<feature type="domain" description="Methylated-DNA-[protein]-cysteine S-methyltransferase DNA binding" evidence="10">
    <location>
        <begin position="149"/>
        <end position="231"/>
    </location>
</feature>
<evidence type="ECO:0000313" key="11">
    <source>
        <dbReference type="EMBL" id="TMI73550.1"/>
    </source>
</evidence>
<accession>A0A537IQJ4</accession>
<keyword evidence="8" id="KW-0234">DNA repair</keyword>
<dbReference type="Pfam" id="PF01035">
    <property type="entry name" value="DNA_binding_1"/>
    <property type="match status" value="1"/>
</dbReference>
<protein>
    <recommendedName>
        <fullName evidence="4">methylated-DNA--[protein]-cysteine S-methyltransferase</fullName>
        <ecNumber evidence="4">2.1.1.63</ecNumber>
    </recommendedName>
</protein>
<evidence type="ECO:0000256" key="8">
    <source>
        <dbReference type="ARBA" id="ARBA00023204"/>
    </source>
</evidence>
<evidence type="ECO:0000256" key="2">
    <source>
        <dbReference type="ARBA" id="ARBA00008711"/>
    </source>
</evidence>
<comment type="similarity">
    <text evidence="2">Belongs to the MGMT family.</text>
</comment>
<dbReference type="SUPFAM" id="SSF143120">
    <property type="entry name" value="YefM-like"/>
    <property type="match status" value="1"/>
</dbReference>
<dbReference type="AlphaFoldDB" id="A0A537IQJ4"/>
<dbReference type="Proteomes" id="UP000318834">
    <property type="component" value="Unassembled WGS sequence"/>
</dbReference>
<evidence type="ECO:0000256" key="4">
    <source>
        <dbReference type="ARBA" id="ARBA00011918"/>
    </source>
</evidence>
<gene>
    <name evidence="11" type="ORF">E6H05_09615</name>
</gene>
<organism evidence="11 12">
    <name type="scientific">Candidatus Segetimicrobium genomatis</name>
    <dbReference type="NCBI Taxonomy" id="2569760"/>
    <lineage>
        <taxon>Bacteria</taxon>
        <taxon>Bacillati</taxon>
        <taxon>Candidatus Sysuimicrobiota</taxon>
        <taxon>Candidatus Sysuimicrobiia</taxon>
        <taxon>Candidatus Sysuimicrobiales</taxon>
        <taxon>Candidatus Segetimicrobiaceae</taxon>
        <taxon>Candidatus Segetimicrobium</taxon>
    </lineage>
</organism>
<dbReference type="InterPro" id="IPR036217">
    <property type="entry name" value="MethylDNA_cys_MeTrfase_DNAb"/>
</dbReference>
<evidence type="ECO:0000256" key="5">
    <source>
        <dbReference type="ARBA" id="ARBA00022603"/>
    </source>
</evidence>
<dbReference type="SUPFAM" id="SSF53155">
    <property type="entry name" value="Methylated DNA-protein cysteine methyltransferase domain"/>
    <property type="match status" value="1"/>
</dbReference>
<evidence type="ECO:0000256" key="6">
    <source>
        <dbReference type="ARBA" id="ARBA00022679"/>
    </source>
</evidence>
<sequence length="239" mass="26313">MMRVANTVELKNKTNELLRYTMGGEPVIITLRGKPAAALTPLSEDGLEAFVLQYAQHKANRPGRAEEMLRYTSMTSGLGTIYVAYTDRGVNAVDLAASDEAFARSLSRKYRRPAVRDEHPPQALRQDLRRFFTSLDSFAGPVDLSMVGPFERVVLERLRRIPKGEVRTYRDIAREIGHPGAVRAVGNACAKNPVPLIVPCHRVVRTDGGLGGYSLRGGTALKRRLLEGEGIDLTALRAS</sequence>
<evidence type="ECO:0000256" key="9">
    <source>
        <dbReference type="ARBA" id="ARBA00049348"/>
    </source>
</evidence>
<dbReference type="InterPro" id="IPR036165">
    <property type="entry name" value="YefM-like_sf"/>
</dbReference>
<comment type="catalytic activity">
    <reaction evidence="1">
        <text>a 4-O-methyl-thymidine in DNA + L-cysteinyl-[protein] = a thymidine in DNA + S-methyl-L-cysteinyl-[protein]</text>
        <dbReference type="Rhea" id="RHEA:53428"/>
        <dbReference type="Rhea" id="RHEA-COMP:10131"/>
        <dbReference type="Rhea" id="RHEA-COMP:10132"/>
        <dbReference type="Rhea" id="RHEA-COMP:13555"/>
        <dbReference type="Rhea" id="RHEA-COMP:13556"/>
        <dbReference type="ChEBI" id="CHEBI:29950"/>
        <dbReference type="ChEBI" id="CHEBI:82612"/>
        <dbReference type="ChEBI" id="CHEBI:137386"/>
        <dbReference type="ChEBI" id="CHEBI:137387"/>
        <dbReference type="EC" id="2.1.1.63"/>
    </reaction>
</comment>
<comment type="catalytic activity">
    <reaction evidence="9">
        <text>a 6-O-methyl-2'-deoxyguanosine in DNA + L-cysteinyl-[protein] = S-methyl-L-cysteinyl-[protein] + a 2'-deoxyguanosine in DNA</text>
        <dbReference type="Rhea" id="RHEA:24000"/>
        <dbReference type="Rhea" id="RHEA-COMP:10131"/>
        <dbReference type="Rhea" id="RHEA-COMP:10132"/>
        <dbReference type="Rhea" id="RHEA-COMP:11367"/>
        <dbReference type="Rhea" id="RHEA-COMP:11368"/>
        <dbReference type="ChEBI" id="CHEBI:29950"/>
        <dbReference type="ChEBI" id="CHEBI:82612"/>
        <dbReference type="ChEBI" id="CHEBI:85445"/>
        <dbReference type="ChEBI" id="CHEBI:85448"/>
        <dbReference type="EC" id="2.1.1.63"/>
    </reaction>
</comment>
<dbReference type="GO" id="GO:0032259">
    <property type="term" value="P:methylation"/>
    <property type="evidence" value="ECO:0007669"/>
    <property type="project" value="UniProtKB-KW"/>
</dbReference>
<evidence type="ECO:0000256" key="1">
    <source>
        <dbReference type="ARBA" id="ARBA00001286"/>
    </source>
</evidence>
<keyword evidence="5" id="KW-0489">Methyltransferase</keyword>
<dbReference type="EC" id="2.1.1.63" evidence="4"/>
<evidence type="ECO:0000256" key="3">
    <source>
        <dbReference type="ARBA" id="ARBA00009981"/>
    </source>
</evidence>
<dbReference type="PANTHER" id="PTHR10815:SF13">
    <property type="entry name" value="METHYLATED-DNA--PROTEIN-CYSTEINE METHYLTRANSFERASE"/>
    <property type="match status" value="1"/>
</dbReference>
<evidence type="ECO:0000259" key="10">
    <source>
        <dbReference type="Pfam" id="PF01035"/>
    </source>
</evidence>
<dbReference type="SUPFAM" id="SSF46767">
    <property type="entry name" value="Methylated DNA-protein cysteine methyltransferase, C-terminal domain"/>
    <property type="match status" value="1"/>
</dbReference>
<proteinExistence type="inferred from homology"/>
<dbReference type="PROSITE" id="PS00374">
    <property type="entry name" value="MGMT"/>
    <property type="match status" value="1"/>
</dbReference>
<dbReference type="NCBIfam" id="TIGR00589">
    <property type="entry name" value="ogt"/>
    <property type="match status" value="1"/>
</dbReference>
<dbReference type="GO" id="GO:0003908">
    <property type="term" value="F:methylated-DNA-[protein]-cysteine S-methyltransferase activity"/>
    <property type="evidence" value="ECO:0007669"/>
    <property type="project" value="UniProtKB-EC"/>
</dbReference>
<dbReference type="InterPro" id="IPR036631">
    <property type="entry name" value="MGMT_N_sf"/>
</dbReference>
<dbReference type="Gene3D" id="1.10.10.10">
    <property type="entry name" value="Winged helix-like DNA-binding domain superfamily/Winged helix DNA-binding domain"/>
    <property type="match status" value="1"/>
</dbReference>
<dbReference type="NCBIfam" id="TIGR01552">
    <property type="entry name" value="phd_fam"/>
    <property type="match status" value="1"/>
</dbReference>
<evidence type="ECO:0000313" key="12">
    <source>
        <dbReference type="Proteomes" id="UP000318834"/>
    </source>
</evidence>
<dbReference type="EMBL" id="VBAP01000070">
    <property type="protein sequence ID" value="TMI73550.1"/>
    <property type="molecule type" value="Genomic_DNA"/>
</dbReference>
<keyword evidence="6" id="KW-0808">Transferase</keyword>
<dbReference type="InterPro" id="IPR001497">
    <property type="entry name" value="MethylDNA_cys_MeTrfase_AS"/>
</dbReference>
<dbReference type="CDD" id="cd06445">
    <property type="entry name" value="ATase"/>
    <property type="match status" value="1"/>
</dbReference>
<dbReference type="Gene3D" id="3.30.160.70">
    <property type="entry name" value="Methylated DNA-protein cysteine methyltransferase domain"/>
    <property type="match status" value="1"/>
</dbReference>
<keyword evidence="7" id="KW-0227">DNA damage</keyword>
<dbReference type="PANTHER" id="PTHR10815">
    <property type="entry name" value="METHYLATED-DNA--PROTEIN-CYSTEINE METHYLTRANSFERASE"/>
    <property type="match status" value="1"/>
</dbReference>
<dbReference type="InterPro" id="IPR014048">
    <property type="entry name" value="MethylDNA_cys_MeTrfase_DNA-bd"/>
</dbReference>
<dbReference type="InterPro" id="IPR036388">
    <property type="entry name" value="WH-like_DNA-bd_sf"/>
</dbReference>
<evidence type="ECO:0000256" key="7">
    <source>
        <dbReference type="ARBA" id="ARBA00022763"/>
    </source>
</evidence>
<comment type="caution">
    <text evidence="11">The sequence shown here is derived from an EMBL/GenBank/DDBJ whole genome shotgun (WGS) entry which is preliminary data.</text>
</comment>
<dbReference type="FunFam" id="1.10.10.10:FF:000214">
    <property type="entry name" value="Methylated-DNA--protein-cysteine methyltransferase"/>
    <property type="match status" value="1"/>
</dbReference>
<name>A0A537IQJ4_9BACT</name>
<reference evidence="11 12" key="1">
    <citation type="journal article" date="2019" name="Nat. Microbiol.">
        <title>Mediterranean grassland soil C-N compound turnover is dependent on rainfall and depth, and is mediated by genomically divergent microorganisms.</title>
        <authorList>
            <person name="Diamond S."/>
            <person name="Andeer P.F."/>
            <person name="Li Z."/>
            <person name="Crits-Christoph A."/>
            <person name="Burstein D."/>
            <person name="Anantharaman K."/>
            <person name="Lane K.R."/>
            <person name="Thomas B.C."/>
            <person name="Pan C."/>
            <person name="Northen T.R."/>
            <person name="Banfield J.F."/>
        </authorList>
    </citation>
    <scope>NUCLEOTIDE SEQUENCE [LARGE SCALE GENOMIC DNA]</scope>
    <source>
        <strain evidence="11">NP_8</strain>
    </source>
</reference>